<evidence type="ECO:0000256" key="3">
    <source>
        <dbReference type="PROSITE-ProRule" id="PRU00023"/>
    </source>
</evidence>
<keyword evidence="2 3" id="KW-0040">ANK repeat</keyword>
<dbReference type="InterPro" id="IPR036770">
    <property type="entry name" value="Ankyrin_rpt-contain_sf"/>
</dbReference>
<evidence type="ECO:0000313" key="5">
    <source>
        <dbReference type="Proteomes" id="UP000507470"/>
    </source>
</evidence>
<proteinExistence type="predicted"/>
<accession>A0A6J8ECQ9</accession>
<keyword evidence="1" id="KW-0677">Repeat</keyword>
<dbReference type="OrthoDB" id="19174at2759"/>
<dbReference type="Pfam" id="PF12796">
    <property type="entry name" value="Ank_2"/>
    <property type="match status" value="1"/>
</dbReference>
<gene>
    <name evidence="4" type="ORF">MCOR_50536</name>
</gene>
<dbReference type="PANTHER" id="PTHR24171">
    <property type="entry name" value="ANKYRIN REPEAT DOMAIN-CONTAINING PROTEIN 39-RELATED"/>
    <property type="match status" value="1"/>
</dbReference>
<evidence type="ECO:0000313" key="4">
    <source>
        <dbReference type="EMBL" id="CAC5418077.1"/>
    </source>
</evidence>
<evidence type="ECO:0000256" key="1">
    <source>
        <dbReference type="ARBA" id="ARBA00022737"/>
    </source>
</evidence>
<dbReference type="EMBL" id="CACVKT020008862">
    <property type="protein sequence ID" value="CAC5418077.1"/>
    <property type="molecule type" value="Genomic_DNA"/>
</dbReference>
<dbReference type="Pfam" id="PF00023">
    <property type="entry name" value="Ank"/>
    <property type="match status" value="1"/>
</dbReference>
<dbReference type="AlphaFoldDB" id="A0A6J8ECQ9"/>
<feature type="repeat" description="ANK" evidence="3">
    <location>
        <begin position="126"/>
        <end position="158"/>
    </location>
</feature>
<reference evidence="4 5" key="1">
    <citation type="submission" date="2020-06" db="EMBL/GenBank/DDBJ databases">
        <authorList>
            <person name="Li R."/>
            <person name="Bekaert M."/>
        </authorList>
    </citation>
    <scope>NUCLEOTIDE SEQUENCE [LARGE SCALE GENOMIC DNA]</scope>
    <source>
        <strain evidence="5">wild</strain>
    </source>
</reference>
<organism evidence="4 5">
    <name type="scientific">Mytilus coruscus</name>
    <name type="common">Sea mussel</name>
    <dbReference type="NCBI Taxonomy" id="42192"/>
    <lineage>
        <taxon>Eukaryota</taxon>
        <taxon>Metazoa</taxon>
        <taxon>Spiralia</taxon>
        <taxon>Lophotrochozoa</taxon>
        <taxon>Mollusca</taxon>
        <taxon>Bivalvia</taxon>
        <taxon>Autobranchia</taxon>
        <taxon>Pteriomorphia</taxon>
        <taxon>Mytilida</taxon>
        <taxon>Mytiloidea</taxon>
        <taxon>Mytilidae</taxon>
        <taxon>Mytilinae</taxon>
        <taxon>Mytilus</taxon>
    </lineage>
</organism>
<name>A0A6J8ECQ9_MYTCO</name>
<dbReference type="InterPro" id="IPR002110">
    <property type="entry name" value="Ankyrin_rpt"/>
</dbReference>
<keyword evidence="5" id="KW-1185">Reference proteome</keyword>
<sequence length="361" mass="40004">MVKYFLDECDPDVEQKGLFKIHSSENDIEAPPLWCTTGLENGFDIIKLLIEHGTDINWPTSAQSAPLISASGLLNIPIVEFLVEHGADIRKITERGYSCLMATIASTELCAYLISKGASVNISSIDGYTALHYAAHAIKLETVILLCRNGGSMTAKTNYQETPLKIAAIRGMEEKCDAFDLLGCSLVDDDVTQCVLMWETALTLRFVVANSMTDPVQMTDVFDVFKLIVSQIDGGKSVRTIHPIGIIEQANFQCFKKKLTLHLIRLFQFLGGSVNDRLDFLEQVKYLVQLDPRGINNQTLLHLAVDPNISKEGDISLMKFPSVYVVDILLVCGANTNIRNDDGYDPLRNSIKFSDLPPEKV</sequence>
<dbReference type="PROSITE" id="PS50088">
    <property type="entry name" value="ANK_REPEAT"/>
    <property type="match status" value="1"/>
</dbReference>
<evidence type="ECO:0000256" key="2">
    <source>
        <dbReference type="ARBA" id="ARBA00023043"/>
    </source>
</evidence>
<dbReference type="Gene3D" id="1.25.40.20">
    <property type="entry name" value="Ankyrin repeat-containing domain"/>
    <property type="match status" value="2"/>
</dbReference>
<dbReference type="SMART" id="SM00248">
    <property type="entry name" value="ANK"/>
    <property type="match status" value="6"/>
</dbReference>
<dbReference type="SUPFAM" id="SSF48403">
    <property type="entry name" value="Ankyrin repeat"/>
    <property type="match status" value="1"/>
</dbReference>
<dbReference type="PANTHER" id="PTHR24171:SF9">
    <property type="entry name" value="ANKYRIN REPEAT DOMAIN-CONTAINING PROTEIN 39"/>
    <property type="match status" value="1"/>
</dbReference>
<dbReference type="Proteomes" id="UP000507470">
    <property type="component" value="Unassembled WGS sequence"/>
</dbReference>
<protein>
    <submittedName>
        <fullName evidence="4">Uncharacterized protein</fullName>
    </submittedName>
</protein>